<evidence type="ECO:0000313" key="2">
    <source>
        <dbReference type="EMBL" id="KAF9059056.1"/>
    </source>
</evidence>
<dbReference type="Proteomes" id="UP000772434">
    <property type="component" value="Unassembled WGS sequence"/>
</dbReference>
<evidence type="ECO:0000313" key="3">
    <source>
        <dbReference type="Proteomes" id="UP000772434"/>
    </source>
</evidence>
<dbReference type="AlphaFoldDB" id="A0A9P5TXR8"/>
<organism evidence="2 3">
    <name type="scientific">Rhodocollybia butyracea</name>
    <dbReference type="NCBI Taxonomy" id="206335"/>
    <lineage>
        <taxon>Eukaryota</taxon>
        <taxon>Fungi</taxon>
        <taxon>Dikarya</taxon>
        <taxon>Basidiomycota</taxon>
        <taxon>Agaricomycotina</taxon>
        <taxon>Agaricomycetes</taxon>
        <taxon>Agaricomycetidae</taxon>
        <taxon>Agaricales</taxon>
        <taxon>Marasmiineae</taxon>
        <taxon>Omphalotaceae</taxon>
        <taxon>Rhodocollybia</taxon>
    </lineage>
</organism>
<feature type="chain" id="PRO_5040439624" evidence="1">
    <location>
        <begin position="22"/>
        <end position="262"/>
    </location>
</feature>
<gene>
    <name evidence="2" type="ORF">BDP27DRAFT_1371895</name>
</gene>
<keyword evidence="1" id="KW-0732">Signal</keyword>
<name>A0A9P5TXR8_9AGAR</name>
<feature type="signal peptide" evidence="1">
    <location>
        <begin position="1"/>
        <end position="21"/>
    </location>
</feature>
<evidence type="ECO:0000256" key="1">
    <source>
        <dbReference type="SAM" id="SignalP"/>
    </source>
</evidence>
<keyword evidence="3" id="KW-1185">Reference proteome</keyword>
<protein>
    <submittedName>
        <fullName evidence="2">Uncharacterized protein</fullName>
    </submittedName>
</protein>
<sequence length="262" mass="28897">MSSSNTELQHHLLIFFKLTSATTVAVSVDKTEIEDTNLQQVATIVKAFKEGTALDASYDAVLKAIMENEKSQSGMAADFPDAIEITRSTKESLGSSIETQLNPPFGTKGFSNQTYKVAGTDWNLNVYAYRHANSNDVTLIVLHSGSISGAMNLSVLWTTPATAYKFQYPVTYDSKLGDDRYSYTIDYTNSINMIGPDGKNPIVFKASIKKPLLHRAWQVSLLTHTWGFFKCGLGKFMESLSSVFHSKSTLLCSLSSNNSLRM</sequence>
<proteinExistence type="predicted"/>
<reference evidence="2" key="1">
    <citation type="submission" date="2020-11" db="EMBL/GenBank/DDBJ databases">
        <authorList>
            <consortium name="DOE Joint Genome Institute"/>
            <person name="Ahrendt S."/>
            <person name="Riley R."/>
            <person name="Andreopoulos W."/>
            <person name="Labutti K."/>
            <person name="Pangilinan J."/>
            <person name="Ruiz-Duenas F.J."/>
            <person name="Barrasa J.M."/>
            <person name="Sanchez-Garcia M."/>
            <person name="Camarero S."/>
            <person name="Miyauchi S."/>
            <person name="Serrano A."/>
            <person name="Linde D."/>
            <person name="Babiker R."/>
            <person name="Drula E."/>
            <person name="Ayuso-Fernandez I."/>
            <person name="Pacheco R."/>
            <person name="Padilla G."/>
            <person name="Ferreira P."/>
            <person name="Barriuso J."/>
            <person name="Kellner H."/>
            <person name="Castanera R."/>
            <person name="Alfaro M."/>
            <person name="Ramirez L."/>
            <person name="Pisabarro A.G."/>
            <person name="Kuo A."/>
            <person name="Tritt A."/>
            <person name="Lipzen A."/>
            <person name="He G."/>
            <person name="Yan M."/>
            <person name="Ng V."/>
            <person name="Cullen D."/>
            <person name="Martin F."/>
            <person name="Rosso M.-N."/>
            <person name="Henrissat B."/>
            <person name="Hibbett D."/>
            <person name="Martinez A.T."/>
            <person name="Grigoriev I.V."/>
        </authorList>
    </citation>
    <scope>NUCLEOTIDE SEQUENCE</scope>
    <source>
        <strain evidence="2">AH 40177</strain>
    </source>
</reference>
<comment type="caution">
    <text evidence="2">The sequence shown here is derived from an EMBL/GenBank/DDBJ whole genome shotgun (WGS) entry which is preliminary data.</text>
</comment>
<accession>A0A9P5TXR8</accession>
<dbReference type="EMBL" id="JADNRY010000329">
    <property type="protein sequence ID" value="KAF9059056.1"/>
    <property type="molecule type" value="Genomic_DNA"/>
</dbReference>